<gene>
    <name evidence="2" type="ORF">APD06_11655</name>
</gene>
<name>A0AB73FFF8_ACIBA</name>
<dbReference type="GO" id="GO:0016887">
    <property type="term" value="F:ATP hydrolysis activity"/>
    <property type="evidence" value="ECO:0007669"/>
    <property type="project" value="InterPro"/>
</dbReference>
<dbReference type="Pfam" id="PF13304">
    <property type="entry name" value="AAA_21"/>
    <property type="match status" value="1"/>
</dbReference>
<evidence type="ECO:0000313" key="2">
    <source>
        <dbReference type="EMBL" id="KQD20252.1"/>
    </source>
</evidence>
<proteinExistence type="predicted"/>
<dbReference type="InterPro" id="IPR051396">
    <property type="entry name" value="Bact_Antivir_Def_Nuclease"/>
</dbReference>
<reference evidence="2 3" key="1">
    <citation type="submission" date="2015-10" db="EMBL/GenBank/DDBJ databases">
        <title>The utility of whole genome sequencing in characterizing Acinetobacter epidemiology and analyzing hospital outbreaks.</title>
        <authorList>
            <person name="Ozer E.A."/>
            <person name="Fitzpatrick M.A."/>
            <person name="Hauser A.R."/>
        </authorList>
    </citation>
    <scope>NUCLEOTIDE SEQUENCE [LARGE SCALE GENOMIC DNA]</scope>
    <source>
        <strain evidence="2 3">ABBL059</strain>
    </source>
</reference>
<dbReference type="PANTHER" id="PTHR43581">
    <property type="entry name" value="ATP/GTP PHOSPHATASE"/>
    <property type="match status" value="1"/>
</dbReference>
<evidence type="ECO:0000313" key="3">
    <source>
        <dbReference type="Proteomes" id="UP000051322"/>
    </source>
</evidence>
<dbReference type="SUPFAM" id="SSF52540">
    <property type="entry name" value="P-loop containing nucleoside triphosphate hydrolases"/>
    <property type="match status" value="1"/>
</dbReference>
<sequence>MRIFNAKLNNKNFNFLKEKDLIDNNNKYTIILGENGTGKSELLRQIINNLLRIKILNISPEHNELGKFSYRDLLDSYLSNKYKSNLVEKSISTSLNLYLHDDADIYLSYEKSNSQRKIKNFKGEEISISDGQFRHKTRLDSHGFILLDTILAINIIAISESIHIKFPIIQDDSSLSYYYPGYLKESDSDYFFSNINTNKNINQKEKSIILSILLASLRSENIDLKSIFDLLKFDFKIKIDVNSQTDIDVKLKRLHDFRFNSIGIEKISNFNDINEAVNWYSNTKSNINEDIFKKNIQENYTFFLDLLKDNESINYLYHLISYNLIDVSNIYFYKSSEDLIEIPIQDMSSGQLCLISSFSSIAAHIRNGSLIFIDEPEISLHPLWASQYIELLQNKFSSFQRCHFLIATHSPHIVSNLPDDNAYVITIKNDGTSKCIESNVFNFKSVDFQLAEIFDFPGNRNEYLIRVIMVILTKISENESLNVDDLKTIDHLKQFIPKLKPNDPVKHLINQISVLTSNEQS</sequence>
<dbReference type="AlphaFoldDB" id="A0AB73FFF8"/>
<dbReference type="InterPro" id="IPR003959">
    <property type="entry name" value="ATPase_AAA_core"/>
</dbReference>
<dbReference type="InterPro" id="IPR027417">
    <property type="entry name" value="P-loop_NTPase"/>
</dbReference>
<organism evidence="2 3">
    <name type="scientific">Acinetobacter baumannii</name>
    <dbReference type="NCBI Taxonomy" id="470"/>
    <lineage>
        <taxon>Bacteria</taxon>
        <taxon>Pseudomonadati</taxon>
        <taxon>Pseudomonadota</taxon>
        <taxon>Gammaproteobacteria</taxon>
        <taxon>Moraxellales</taxon>
        <taxon>Moraxellaceae</taxon>
        <taxon>Acinetobacter</taxon>
        <taxon>Acinetobacter calcoaceticus/baumannii complex</taxon>
    </lineage>
</organism>
<dbReference type="PANTHER" id="PTHR43581:SF2">
    <property type="entry name" value="EXCINUCLEASE ATPASE SUBUNIT"/>
    <property type="match status" value="1"/>
</dbReference>
<evidence type="ECO:0000259" key="1">
    <source>
        <dbReference type="SMART" id="SM00382"/>
    </source>
</evidence>
<dbReference type="EMBL" id="LLFE01000043">
    <property type="protein sequence ID" value="KQD20252.1"/>
    <property type="molecule type" value="Genomic_DNA"/>
</dbReference>
<dbReference type="GO" id="GO:0005524">
    <property type="term" value="F:ATP binding"/>
    <property type="evidence" value="ECO:0007669"/>
    <property type="project" value="InterPro"/>
</dbReference>
<dbReference type="Gene3D" id="3.40.50.300">
    <property type="entry name" value="P-loop containing nucleotide triphosphate hydrolases"/>
    <property type="match status" value="1"/>
</dbReference>
<dbReference type="SMART" id="SM00382">
    <property type="entry name" value="AAA"/>
    <property type="match status" value="1"/>
</dbReference>
<dbReference type="Proteomes" id="UP000051322">
    <property type="component" value="Unassembled WGS sequence"/>
</dbReference>
<accession>A0AB73FFF8</accession>
<protein>
    <recommendedName>
        <fullName evidence="1">AAA+ ATPase domain-containing protein</fullName>
    </recommendedName>
</protein>
<dbReference type="InterPro" id="IPR003593">
    <property type="entry name" value="AAA+_ATPase"/>
</dbReference>
<comment type="caution">
    <text evidence="2">The sequence shown here is derived from an EMBL/GenBank/DDBJ whole genome shotgun (WGS) entry which is preliminary data.</text>
</comment>
<dbReference type="RefSeq" id="WP_057692635.1">
    <property type="nucleotide sequence ID" value="NZ_LLFE01000043.1"/>
</dbReference>
<feature type="domain" description="AAA+ ATPase" evidence="1">
    <location>
        <begin position="25"/>
        <end position="243"/>
    </location>
</feature>